<dbReference type="GO" id="GO:0032259">
    <property type="term" value="P:methylation"/>
    <property type="evidence" value="ECO:0007669"/>
    <property type="project" value="UniProtKB-KW"/>
</dbReference>
<sequence length="244" mass="27655">MTEFDNIAENFASGMNRDPFVVYSAVPTTFAVLGNLRGLRVLDFGCGEGRLSRMMAARGADVVGFDIAPNMIDLAQAEESDKPLGIRYFIANALNLPLLGQFDLVLANFVIHLSRTKAEMVRMLTPIHQNLKIGGRMVIVAPNLEVRPVLRHNVTVEGVEPLCEGDPVRVTLHVNRKPYSSFINYYWRFQTYEEVAHQVGFSDIRWHLPKVSPEGLRLFGKDFWEGYTLLPLWQVMEAFKGEKR</sequence>
<comment type="caution">
    <text evidence="4">The sequence shown here is derived from an EMBL/GenBank/DDBJ whole genome shotgun (WGS) entry which is preliminary data.</text>
</comment>
<organism evidence="4 5">
    <name type="scientific">Berkelbacteria bacterium GW2011_GWA2_38_9</name>
    <dbReference type="NCBI Taxonomy" id="1618334"/>
    <lineage>
        <taxon>Bacteria</taxon>
        <taxon>Candidatus Berkelbacteria</taxon>
    </lineage>
</organism>
<dbReference type="InterPro" id="IPR041698">
    <property type="entry name" value="Methyltransf_25"/>
</dbReference>
<name>A0A0G0LEZ2_9BACT</name>
<dbReference type="InterPro" id="IPR029063">
    <property type="entry name" value="SAM-dependent_MTases_sf"/>
</dbReference>
<evidence type="ECO:0000259" key="3">
    <source>
        <dbReference type="Pfam" id="PF13649"/>
    </source>
</evidence>
<dbReference type="PANTHER" id="PTHR43861">
    <property type="entry name" value="TRANS-ACONITATE 2-METHYLTRANSFERASE-RELATED"/>
    <property type="match status" value="1"/>
</dbReference>
<dbReference type="Pfam" id="PF13649">
    <property type="entry name" value="Methyltransf_25"/>
    <property type="match status" value="1"/>
</dbReference>
<dbReference type="SUPFAM" id="SSF53335">
    <property type="entry name" value="S-adenosyl-L-methionine-dependent methyltransferases"/>
    <property type="match status" value="1"/>
</dbReference>
<evidence type="ECO:0000256" key="1">
    <source>
        <dbReference type="ARBA" id="ARBA00022603"/>
    </source>
</evidence>
<dbReference type="AlphaFoldDB" id="A0A0G0LEZ2"/>
<dbReference type="PANTHER" id="PTHR43861:SF1">
    <property type="entry name" value="TRANS-ACONITATE 2-METHYLTRANSFERASE"/>
    <property type="match status" value="1"/>
</dbReference>
<proteinExistence type="predicted"/>
<dbReference type="GO" id="GO:0008168">
    <property type="term" value="F:methyltransferase activity"/>
    <property type="evidence" value="ECO:0007669"/>
    <property type="project" value="UniProtKB-KW"/>
</dbReference>
<dbReference type="CDD" id="cd02440">
    <property type="entry name" value="AdoMet_MTases"/>
    <property type="match status" value="1"/>
</dbReference>
<evidence type="ECO:0000256" key="2">
    <source>
        <dbReference type="ARBA" id="ARBA00022679"/>
    </source>
</evidence>
<feature type="domain" description="Methyltransferase" evidence="3">
    <location>
        <begin position="41"/>
        <end position="135"/>
    </location>
</feature>
<accession>A0A0G0LEZ2</accession>
<dbReference type="Proteomes" id="UP000033934">
    <property type="component" value="Unassembled WGS sequence"/>
</dbReference>
<protein>
    <submittedName>
        <fullName evidence="4">Methyltransferase</fullName>
    </submittedName>
</protein>
<keyword evidence="1 4" id="KW-0489">Methyltransferase</keyword>
<evidence type="ECO:0000313" key="5">
    <source>
        <dbReference type="Proteomes" id="UP000033934"/>
    </source>
</evidence>
<dbReference type="Gene3D" id="3.40.50.150">
    <property type="entry name" value="Vaccinia Virus protein VP39"/>
    <property type="match status" value="1"/>
</dbReference>
<evidence type="ECO:0000313" key="4">
    <source>
        <dbReference type="EMBL" id="KKQ86520.1"/>
    </source>
</evidence>
<reference evidence="4 5" key="1">
    <citation type="journal article" date="2015" name="Nature">
        <title>rRNA introns, odd ribosomes, and small enigmatic genomes across a large radiation of phyla.</title>
        <authorList>
            <person name="Brown C.T."/>
            <person name="Hug L.A."/>
            <person name="Thomas B.C."/>
            <person name="Sharon I."/>
            <person name="Castelle C.J."/>
            <person name="Singh A."/>
            <person name="Wilkins M.J."/>
            <person name="Williams K.H."/>
            <person name="Banfield J.F."/>
        </authorList>
    </citation>
    <scope>NUCLEOTIDE SEQUENCE [LARGE SCALE GENOMIC DNA]</scope>
</reference>
<gene>
    <name evidence="4" type="ORF">UT11_C0069G0008</name>
</gene>
<keyword evidence="2 4" id="KW-0808">Transferase</keyword>
<dbReference type="EMBL" id="LBVO01000069">
    <property type="protein sequence ID" value="KKQ86520.1"/>
    <property type="molecule type" value="Genomic_DNA"/>
</dbReference>